<dbReference type="EMBL" id="BGPR01019547">
    <property type="protein sequence ID" value="GBN82250.1"/>
    <property type="molecule type" value="Genomic_DNA"/>
</dbReference>
<evidence type="ECO:0000313" key="1">
    <source>
        <dbReference type="EMBL" id="GBN82250.1"/>
    </source>
</evidence>
<dbReference type="AlphaFoldDB" id="A0A4Y2S4U9"/>
<accession>A0A4Y2S4U9</accession>
<keyword evidence="2" id="KW-1185">Reference proteome</keyword>
<organism evidence="1 2">
    <name type="scientific">Araneus ventricosus</name>
    <name type="common">Orbweaver spider</name>
    <name type="synonym">Epeira ventricosa</name>
    <dbReference type="NCBI Taxonomy" id="182803"/>
    <lineage>
        <taxon>Eukaryota</taxon>
        <taxon>Metazoa</taxon>
        <taxon>Ecdysozoa</taxon>
        <taxon>Arthropoda</taxon>
        <taxon>Chelicerata</taxon>
        <taxon>Arachnida</taxon>
        <taxon>Araneae</taxon>
        <taxon>Araneomorphae</taxon>
        <taxon>Entelegynae</taxon>
        <taxon>Araneoidea</taxon>
        <taxon>Araneidae</taxon>
        <taxon>Araneus</taxon>
    </lineage>
</organism>
<dbReference type="Proteomes" id="UP000499080">
    <property type="component" value="Unassembled WGS sequence"/>
</dbReference>
<sequence length="93" mass="10749">MVAILKETQCLTMLTWRPVFQNYPDAIAGRGGVLMILTETHRCDVDECEERNDFIRVERGNTMNKSSKKEYYTHRAPTKWRRTGGAFFDAFAG</sequence>
<reference evidence="1 2" key="1">
    <citation type="journal article" date="2019" name="Sci. Rep.">
        <title>Orb-weaving spider Araneus ventricosus genome elucidates the spidroin gene catalogue.</title>
        <authorList>
            <person name="Kono N."/>
            <person name="Nakamura H."/>
            <person name="Ohtoshi R."/>
            <person name="Moran D.A.P."/>
            <person name="Shinohara A."/>
            <person name="Yoshida Y."/>
            <person name="Fujiwara M."/>
            <person name="Mori M."/>
            <person name="Tomita M."/>
            <person name="Arakawa K."/>
        </authorList>
    </citation>
    <scope>NUCLEOTIDE SEQUENCE [LARGE SCALE GENOMIC DNA]</scope>
</reference>
<protein>
    <submittedName>
        <fullName evidence="1">Uncharacterized protein</fullName>
    </submittedName>
</protein>
<comment type="caution">
    <text evidence="1">The sequence shown here is derived from an EMBL/GenBank/DDBJ whole genome shotgun (WGS) entry which is preliminary data.</text>
</comment>
<proteinExistence type="predicted"/>
<evidence type="ECO:0000313" key="2">
    <source>
        <dbReference type="Proteomes" id="UP000499080"/>
    </source>
</evidence>
<name>A0A4Y2S4U9_ARAVE</name>
<gene>
    <name evidence="1" type="ORF">AVEN_159757_1</name>
</gene>